<reference evidence="5" key="1">
    <citation type="journal article" date="2014" name="Front. Microbiol.">
        <title>High frequency of phylogenetically diverse reductive dehalogenase-homologous genes in deep subseafloor sedimentary metagenomes.</title>
        <authorList>
            <person name="Kawai M."/>
            <person name="Futagami T."/>
            <person name="Toyoda A."/>
            <person name="Takaki Y."/>
            <person name="Nishi S."/>
            <person name="Hori S."/>
            <person name="Arai W."/>
            <person name="Tsubouchi T."/>
            <person name="Morono Y."/>
            <person name="Uchiyama I."/>
            <person name="Ito T."/>
            <person name="Fujiyama A."/>
            <person name="Inagaki F."/>
            <person name="Takami H."/>
        </authorList>
    </citation>
    <scope>NUCLEOTIDE SEQUENCE</scope>
    <source>
        <strain evidence="5">Expedition CK06-06</strain>
    </source>
</reference>
<dbReference type="SUPFAM" id="SSF53822">
    <property type="entry name" value="Periplasmic binding protein-like I"/>
    <property type="match status" value="1"/>
</dbReference>
<comment type="caution">
    <text evidence="5">The sequence shown here is derived from an EMBL/GenBank/DDBJ whole genome shotgun (WGS) entry which is preliminary data.</text>
</comment>
<evidence type="ECO:0000256" key="3">
    <source>
        <dbReference type="ARBA" id="ARBA00022729"/>
    </source>
</evidence>
<evidence type="ECO:0000256" key="1">
    <source>
        <dbReference type="ARBA" id="ARBA00004196"/>
    </source>
</evidence>
<dbReference type="AlphaFoldDB" id="X1A5L9"/>
<comment type="similarity">
    <text evidence="2">Belongs to the bacterial solute-binding protein 2 family.</text>
</comment>
<dbReference type="EMBL" id="BART01002641">
    <property type="protein sequence ID" value="GAG65457.1"/>
    <property type="molecule type" value="Genomic_DNA"/>
</dbReference>
<keyword evidence="3" id="KW-0732">Signal</keyword>
<protein>
    <recommendedName>
        <fullName evidence="4">Periplasmic binding protein domain-containing protein</fullName>
    </recommendedName>
</protein>
<sequence>MRKGLILFLIVALIVSISVIGFGCKEEAVEEVAPAVEEVEEAAEEVVAEEASDERYVFISIVSAHPFWIDAQEGGRDAAEQLGVTFEYTGPAELDFAAQATTFEQVMATKPAGLITTGHNPDAMVPVINKAIDGGIPVFTVDTDAPTSKRLTYIGTDNYNA</sequence>
<dbReference type="InterPro" id="IPR025997">
    <property type="entry name" value="SBP_2_dom"/>
</dbReference>
<dbReference type="Pfam" id="PF13407">
    <property type="entry name" value="Peripla_BP_4"/>
    <property type="match status" value="1"/>
</dbReference>
<proteinExistence type="inferred from homology"/>
<gene>
    <name evidence="5" type="ORF">S01H4_07905</name>
</gene>
<dbReference type="GO" id="GO:0030313">
    <property type="term" value="C:cell envelope"/>
    <property type="evidence" value="ECO:0007669"/>
    <property type="project" value="UniProtKB-SubCell"/>
</dbReference>
<feature type="domain" description="Periplasmic binding protein" evidence="4">
    <location>
        <begin position="57"/>
        <end position="160"/>
    </location>
</feature>
<organism evidence="5">
    <name type="scientific">marine sediment metagenome</name>
    <dbReference type="NCBI Taxonomy" id="412755"/>
    <lineage>
        <taxon>unclassified sequences</taxon>
        <taxon>metagenomes</taxon>
        <taxon>ecological metagenomes</taxon>
    </lineage>
</organism>
<comment type="subcellular location">
    <subcellularLocation>
        <location evidence="1">Cell envelope</location>
    </subcellularLocation>
</comment>
<evidence type="ECO:0000256" key="2">
    <source>
        <dbReference type="ARBA" id="ARBA00007639"/>
    </source>
</evidence>
<dbReference type="Gene3D" id="3.40.50.2300">
    <property type="match status" value="1"/>
</dbReference>
<dbReference type="PANTHER" id="PTHR46847">
    <property type="entry name" value="D-ALLOSE-BINDING PERIPLASMIC PROTEIN-RELATED"/>
    <property type="match status" value="1"/>
</dbReference>
<dbReference type="GO" id="GO:0030246">
    <property type="term" value="F:carbohydrate binding"/>
    <property type="evidence" value="ECO:0007669"/>
    <property type="project" value="UniProtKB-ARBA"/>
</dbReference>
<name>X1A5L9_9ZZZZ</name>
<evidence type="ECO:0000259" key="4">
    <source>
        <dbReference type="Pfam" id="PF13407"/>
    </source>
</evidence>
<evidence type="ECO:0000313" key="5">
    <source>
        <dbReference type="EMBL" id="GAG65457.1"/>
    </source>
</evidence>
<feature type="non-terminal residue" evidence="5">
    <location>
        <position position="161"/>
    </location>
</feature>
<dbReference type="PANTHER" id="PTHR46847:SF1">
    <property type="entry name" value="D-ALLOSE-BINDING PERIPLASMIC PROTEIN-RELATED"/>
    <property type="match status" value="1"/>
</dbReference>
<dbReference type="PROSITE" id="PS51257">
    <property type="entry name" value="PROKAR_LIPOPROTEIN"/>
    <property type="match status" value="1"/>
</dbReference>
<accession>X1A5L9</accession>
<dbReference type="InterPro" id="IPR028082">
    <property type="entry name" value="Peripla_BP_I"/>
</dbReference>